<comment type="caution">
    <text evidence="1">The sequence shown here is derived from an EMBL/GenBank/DDBJ whole genome shotgun (WGS) entry which is preliminary data.</text>
</comment>
<protein>
    <submittedName>
        <fullName evidence="1">Uncharacterized protein</fullName>
    </submittedName>
</protein>
<dbReference type="Proteomes" id="UP001153331">
    <property type="component" value="Unassembled WGS sequence"/>
</dbReference>
<evidence type="ECO:0000313" key="1">
    <source>
        <dbReference type="EMBL" id="KAJ8110106.1"/>
    </source>
</evidence>
<keyword evidence="2" id="KW-1185">Reference proteome</keyword>
<sequence length="633" mass="70125">MASTVTSPPNGVFVPVPTFFKAAADSKSVQAAVDVQTQTEHSVFLAKNGVRGLVLLGSTGEAIHMNREERIELISGVRKGLTDAGFPDYPIMAGTLINSVDETLEQLEDYKQAGAQWGLVLAPGYFGAAASQEGIREWYTVVADRSPLPILIYNYPGVTNGVMVTPETYRILAQHPNIVGCKMSHAVVSWHNQVSLDPKIDHNKFKVFSGLGQQLGPIVFFDAAGVIDGLAAIYPKTVCSLFKLAEARPISNENLEKIKKLQYTVSTTEEYIGKYGIVGIKEAVKRVTGYGTLEGGRLPIKGKLPEGEWEKWSETWERIQSAEDSLSEKDFNLDVFRTSYKKINDQPIDVGILIPKNLKLGKHPILVKFHGGGLNTGDCIFAPWFAAYFIPLIHRNNAIVVSPNYRLVPEHSGADILEDLADFWKWLHDGGVTSYLKSQNVDVDLDYDHILASGDSAGGYMALMSGLLQPKGSIQAILAQYPMTDRLRREPTEMFAGLPTPPASFLDEHMKTVESDVVISSGVPPERMLLSYVLSAYGRYLEFFGSDKVLWPLYLVEDKKWLPPTWIHHGAADTDVSVEDSKAFLAKCEAIGGLEVRLEILEGKEHGFDTQAKEDDEPWLKEGLRWVEQKWLQ</sequence>
<dbReference type="EMBL" id="JAPHNI010000536">
    <property type="protein sequence ID" value="KAJ8110106.1"/>
    <property type="molecule type" value="Genomic_DNA"/>
</dbReference>
<evidence type="ECO:0000313" key="2">
    <source>
        <dbReference type="Proteomes" id="UP001153331"/>
    </source>
</evidence>
<gene>
    <name evidence="1" type="ORF">OPT61_g6968</name>
</gene>
<accession>A0ACC2I419</accession>
<proteinExistence type="predicted"/>
<organism evidence="1 2">
    <name type="scientific">Boeremia exigua</name>
    <dbReference type="NCBI Taxonomy" id="749465"/>
    <lineage>
        <taxon>Eukaryota</taxon>
        <taxon>Fungi</taxon>
        <taxon>Dikarya</taxon>
        <taxon>Ascomycota</taxon>
        <taxon>Pezizomycotina</taxon>
        <taxon>Dothideomycetes</taxon>
        <taxon>Pleosporomycetidae</taxon>
        <taxon>Pleosporales</taxon>
        <taxon>Pleosporineae</taxon>
        <taxon>Didymellaceae</taxon>
        <taxon>Boeremia</taxon>
    </lineage>
</organism>
<name>A0ACC2I419_9PLEO</name>
<reference evidence="1" key="1">
    <citation type="submission" date="2022-11" db="EMBL/GenBank/DDBJ databases">
        <title>Genome Sequence of Boeremia exigua.</title>
        <authorList>
            <person name="Buettner E."/>
        </authorList>
    </citation>
    <scope>NUCLEOTIDE SEQUENCE</scope>
    <source>
        <strain evidence="1">CU02</strain>
    </source>
</reference>